<dbReference type="RefSeq" id="WP_381091762.1">
    <property type="nucleotide sequence ID" value="NZ_JBHUDX010000118.1"/>
</dbReference>
<keyword evidence="2" id="KW-1185">Reference proteome</keyword>
<dbReference type="EMBL" id="JBHUDX010000118">
    <property type="protein sequence ID" value="MFD1663177.1"/>
    <property type="molecule type" value="Genomic_DNA"/>
</dbReference>
<proteinExistence type="predicted"/>
<comment type="caution">
    <text evidence="1">The sequence shown here is derived from an EMBL/GenBank/DDBJ whole genome shotgun (WGS) entry which is preliminary data.</text>
</comment>
<protein>
    <submittedName>
        <fullName evidence="1">Uncharacterized protein</fullName>
    </submittedName>
</protein>
<dbReference type="Proteomes" id="UP001597261">
    <property type="component" value="Unassembled WGS sequence"/>
</dbReference>
<reference evidence="2" key="1">
    <citation type="journal article" date="2019" name="Int. J. Syst. Evol. Microbiol.">
        <title>The Global Catalogue of Microorganisms (GCM) 10K type strain sequencing project: providing services to taxonomists for standard genome sequencing and annotation.</title>
        <authorList>
            <consortium name="The Broad Institute Genomics Platform"/>
            <consortium name="The Broad Institute Genome Sequencing Center for Infectious Disease"/>
            <person name="Wu L."/>
            <person name="Ma J."/>
        </authorList>
    </citation>
    <scope>NUCLEOTIDE SEQUENCE [LARGE SCALE GENOMIC DNA]</scope>
    <source>
        <strain evidence="2">CGMCC 1.12470</strain>
    </source>
</reference>
<evidence type="ECO:0000313" key="1">
    <source>
        <dbReference type="EMBL" id="MFD1663177.1"/>
    </source>
</evidence>
<name>A0ABW4J2N0_9ACTN</name>
<organism evidence="1 2">
    <name type="scientific">Streptomyces caeni</name>
    <dbReference type="NCBI Taxonomy" id="2307231"/>
    <lineage>
        <taxon>Bacteria</taxon>
        <taxon>Bacillati</taxon>
        <taxon>Actinomycetota</taxon>
        <taxon>Actinomycetes</taxon>
        <taxon>Kitasatosporales</taxon>
        <taxon>Streptomycetaceae</taxon>
        <taxon>Streptomyces</taxon>
    </lineage>
</organism>
<gene>
    <name evidence="1" type="ORF">ACFSL4_34680</name>
</gene>
<accession>A0ABW4J2N0</accession>
<sequence>MTSHEAWQQTHSLLRVLVFLVLILVLDQLCADEGLFEAAGSTVERRCGSGGAAR</sequence>
<evidence type="ECO:0000313" key="2">
    <source>
        <dbReference type="Proteomes" id="UP001597261"/>
    </source>
</evidence>